<sequence length="494" mass="51170">MTWNGAPAAYEVPATASASLTAEPGDYVIRIAATFNNPSGSGGKLGDTTGDYLTIRVIEATSVTNSIPSVAADCNSVIVDEGQTAFNTGTWSDQDSDDNVILTASVGSVTKLGDNNDGTWSWSYDTTDGPTQGQAVTITANDGNEGVTTTSFSLTVNNVAPTATFGNNGPLNEGSSFTLSMINPYDPSSVDTTAGFEYAFDCGAGYGNFSAGNSFTCPTADNGIVNVKGKIRDKDGGVSEYNATIAIYNVAPAITLITGPIGPVEMNTPVTMNATFTDPGTDDTHSAVWSWGDGTETSMLLGTVASPVTGSHIYSAAGIYTVTLTVTDDDNGSGVEIYQYVVVYDPSAGFVTGGGWIMSPAGAYSADESLAGKASFGFVSKYQKGAKVPTGQTEFQFKAGDLNFQSSSYEWLVISGSKATYKGIGTINGAGDYGFMLTATDGGNKGVDTFRIKIWDRSNNDAVIYDNQVGSSDKSDSANPTTIVSGGNIVIHSK</sequence>
<dbReference type="CDD" id="cd00146">
    <property type="entry name" value="PKD"/>
    <property type="match status" value="1"/>
</dbReference>
<evidence type="ECO:0000259" key="1">
    <source>
        <dbReference type="PROSITE" id="PS50093"/>
    </source>
</evidence>
<organism evidence="2 3">
    <name type="scientific">Methanolobus chelungpuianus</name>
    <dbReference type="NCBI Taxonomy" id="502115"/>
    <lineage>
        <taxon>Archaea</taxon>
        <taxon>Methanobacteriati</taxon>
        <taxon>Methanobacteriota</taxon>
        <taxon>Stenosarchaea group</taxon>
        <taxon>Methanomicrobia</taxon>
        <taxon>Methanosarcinales</taxon>
        <taxon>Methanosarcinaceae</taxon>
        <taxon>Methanolobus</taxon>
    </lineage>
</organism>
<accession>A0AAE3HBT8</accession>
<dbReference type="InterPro" id="IPR035986">
    <property type="entry name" value="PKD_dom_sf"/>
</dbReference>
<dbReference type="EMBL" id="JTEO01000005">
    <property type="protein sequence ID" value="MCQ6963284.1"/>
    <property type="molecule type" value="Genomic_DNA"/>
</dbReference>
<dbReference type="InterPro" id="IPR022409">
    <property type="entry name" value="PKD/Chitinase_dom"/>
</dbReference>
<name>A0AAE3HBT8_9EURY</name>
<reference evidence="2 3" key="1">
    <citation type="journal article" date="2011" name="Appl. Environ. Microbiol.">
        <title>Methanogenic archaea isolated from Taiwan's Chelungpu fault.</title>
        <authorList>
            <person name="Wu S.Y."/>
            <person name="Lai M.C."/>
        </authorList>
    </citation>
    <scope>NUCLEOTIDE SEQUENCE [LARGE SCALE GENOMIC DNA]</scope>
    <source>
        <strain evidence="2 3">St545Mb</strain>
    </source>
</reference>
<evidence type="ECO:0000313" key="3">
    <source>
        <dbReference type="Proteomes" id="UP001206983"/>
    </source>
</evidence>
<dbReference type="SUPFAM" id="SSF49299">
    <property type="entry name" value="PKD domain"/>
    <property type="match status" value="1"/>
</dbReference>
<dbReference type="Pfam" id="PF18911">
    <property type="entry name" value="PKD_4"/>
    <property type="match status" value="1"/>
</dbReference>
<dbReference type="InterPro" id="IPR013783">
    <property type="entry name" value="Ig-like_fold"/>
</dbReference>
<dbReference type="InterPro" id="IPR000601">
    <property type="entry name" value="PKD_dom"/>
</dbReference>
<protein>
    <recommendedName>
        <fullName evidence="1">PKD domain-containing protein</fullName>
    </recommendedName>
</protein>
<feature type="domain" description="PKD" evidence="1">
    <location>
        <begin position="270"/>
        <end position="328"/>
    </location>
</feature>
<dbReference type="PROSITE" id="PS50093">
    <property type="entry name" value="PKD"/>
    <property type="match status" value="1"/>
</dbReference>
<keyword evidence="3" id="KW-1185">Reference proteome</keyword>
<dbReference type="AlphaFoldDB" id="A0AAE3HBT8"/>
<proteinExistence type="predicted"/>
<dbReference type="Gene3D" id="2.60.40.10">
    <property type="entry name" value="Immunoglobulins"/>
    <property type="match status" value="1"/>
</dbReference>
<dbReference type="Proteomes" id="UP001206983">
    <property type="component" value="Unassembled WGS sequence"/>
</dbReference>
<gene>
    <name evidence="2" type="ORF">PV02_09135</name>
</gene>
<comment type="caution">
    <text evidence="2">The sequence shown here is derived from an EMBL/GenBank/DDBJ whole genome shotgun (WGS) entry which is preliminary data.</text>
</comment>
<dbReference type="SMART" id="SM00089">
    <property type="entry name" value="PKD"/>
    <property type="match status" value="1"/>
</dbReference>
<evidence type="ECO:0000313" key="2">
    <source>
        <dbReference type="EMBL" id="MCQ6963284.1"/>
    </source>
</evidence>